<dbReference type="InterPro" id="IPR000868">
    <property type="entry name" value="Isochorismatase-like_dom"/>
</dbReference>
<dbReference type="PANTHER" id="PTHR43540:SF1">
    <property type="entry name" value="ISOCHORISMATASE HYDROLASE"/>
    <property type="match status" value="1"/>
</dbReference>
<evidence type="ECO:0000313" key="3">
    <source>
        <dbReference type="EMBL" id="MDE8654657.1"/>
    </source>
</evidence>
<dbReference type="RefSeq" id="WP_275230781.1">
    <property type="nucleotide sequence ID" value="NZ_JARESE010000098.1"/>
</dbReference>
<keyword evidence="4" id="KW-1185">Reference proteome</keyword>
<dbReference type="CDD" id="cd01014">
    <property type="entry name" value="nicotinamidase_related"/>
    <property type="match status" value="1"/>
</dbReference>
<organism evidence="3 4">
    <name type="scientific">Novosphingobium album</name>
    <name type="common">ex Liu et al. 2023</name>
    <dbReference type="NCBI Taxonomy" id="3031130"/>
    <lineage>
        <taxon>Bacteria</taxon>
        <taxon>Pseudomonadati</taxon>
        <taxon>Pseudomonadota</taxon>
        <taxon>Alphaproteobacteria</taxon>
        <taxon>Sphingomonadales</taxon>
        <taxon>Sphingomonadaceae</taxon>
        <taxon>Novosphingobium</taxon>
    </lineage>
</organism>
<dbReference type="Pfam" id="PF00857">
    <property type="entry name" value="Isochorismatase"/>
    <property type="match status" value="1"/>
</dbReference>
<keyword evidence="1 3" id="KW-0378">Hydrolase</keyword>
<name>A0ABT5WXN2_9SPHN</name>
<accession>A0ABT5WXN2</accession>
<protein>
    <submittedName>
        <fullName evidence="3">Cysteine hydrolase family protein</fullName>
    </submittedName>
</protein>
<dbReference type="PANTHER" id="PTHR43540">
    <property type="entry name" value="PEROXYUREIDOACRYLATE/UREIDOACRYLATE AMIDOHYDROLASE-RELATED"/>
    <property type="match status" value="1"/>
</dbReference>
<dbReference type="GO" id="GO:0016787">
    <property type="term" value="F:hydrolase activity"/>
    <property type="evidence" value="ECO:0007669"/>
    <property type="project" value="UniProtKB-KW"/>
</dbReference>
<sequence length="180" mass="19037">MSKRAILVVDLQNEYWPTGKFPLVGIDAAAANAARVIAHARAQGDLVVHIRHEMPGGPIFVPGTDGAEINATVLPQGDEPIITKNFPNSFRETGLDALLKQQGVEETVVIGAMSHMCVDATTRAANDLGYGTVTIHDACATRDLEFDGVTAPAAQVHAALMAALAFLYGEVISTDAFIAR</sequence>
<feature type="domain" description="Isochorismatase-like" evidence="2">
    <location>
        <begin position="5"/>
        <end position="153"/>
    </location>
</feature>
<comment type="caution">
    <text evidence="3">The sequence shown here is derived from an EMBL/GenBank/DDBJ whole genome shotgun (WGS) entry which is preliminary data.</text>
</comment>
<proteinExistence type="predicted"/>
<reference evidence="3 4" key="1">
    <citation type="submission" date="2023-03" db="EMBL/GenBank/DDBJ databases">
        <title>NovoSphingobium album sp. nov. isolated from polycyclic aromatic hydrocarbons- and heavy-metal polluted soil.</title>
        <authorList>
            <person name="Liu Z."/>
            <person name="Wang K."/>
        </authorList>
    </citation>
    <scope>NUCLEOTIDE SEQUENCE [LARGE SCALE GENOMIC DNA]</scope>
    <source>
        <strain evidence="3 4">H3SJ31-1</strain>
    </source>
</reference>
<dbReference type="InterPro" id="IPR036380">
    <property type="entry name" value="Isochorismatase-like_sf"/>
</dbReference>
<evidence type="ECO:0000313" key="4">
    <source>
        <dbReference type="Proteomes" id="UP001216253"/>
    </source>
</evidence>
<dbReference type="EMBL" id="JARESE010000098">
    <property type="protein sequence ID" value="MDE8654657.1"/>
    <property type="molecule type" value="Genomic_DNA"/>
</dbReference>
<dbReference type="Gene3D" id="3.40.50.850">
    <property type="entry name" value="Isochorismatase-like"/>
    <property type="match status" value="1"/>
</dbReference>
<gene>
    <name evidence="3" type="ORF">PYV00_23465</name>
</gene>
<dbReference type="Proteomes" id="UP001216253">
    <property type="component" value="Unassembled WGS sequence"/>
</dbReference>
<dbReference type="InterPro" id="IPR050272">
    <property type="entry name" value="Isochorismatase-like_hydrls"/>
</dbReference>
<dbReference type="SUPFAM" id="SSF52499">
    <property type="entry name" value="Isochorismatase-like hydrolases"/>
    <property type="match status" value="1"/>
</dbReference>
<evidence type="ECO:0000259" key="2">
    <source>
        <dbReference type="Pfam" id="PF00857"/>
    </source>
</evidence>
<evidence type="ECO:0000256" key="1">
    <source>
        <dbReference type="ARBA" id="ARBA00022801"/>
    </source>
</evidence>